<dbReference type="Pfam" id="PF02673">
    <property type="entry name" value="BacA"/>
    <property type="match status" value="1"/>
</dbReference>
<organism evidence="18 19">
    <name type="scientific">Murimonas intestini</name>
    <dbReference type="NCBI Taxonomy" id="1337051"/>
    <lineage>
        <taxon>Bacteria</taxon>
        <taxon>Bacillati</taxon>
        <taxon>Bacillota</taxon>
        <taxon>Clostridia</taxon>
        <taxon>Lachnospirales</taxon>
        <taxon>Lachnospiraceae</taxon>
        <taxon>Murimonas</taxon>
    </lineage>
</organism>
<dbReference type="GO" id="GO:0009252">
    <property type="term" value="P:peptidoglycan biosynthetic process"/>
    <property type="evidence" value="ECO:0007669"/>
    <property type="project" value="UniProtKB-KW"/>
</dbReference>
<feature type="transmembrane region" description="Helical" evidence="17">
    <location>
        <begin position="132"/>
        <end position="154"/>
    </location>
</feature>
<keyword evidence="5 17" id="KW-1003">Cell membrane</keyword>
<keyword evidence="7 17" id="KW-0378">Hydrolase</keyword>
<name>A0AB73TA56_9FIRM</name>
<gene>
    <name evidence="17" type="primary">uppP</name>
    <name evidence="18" type="ORF">C7383_101398</name>
</gene>
<evidence type="ECO:0000256" key="8">
    <source>
        <dbReference type="ARBA" id="ARBA00022960"/>
    </source>
</evidence>
<evidence type="ECO:0000256" key="15">
    <source>
        <dbReference type="ARBA" id="ARBA00032932"/>
    </source>
</evidence>
<dbReference type="HAMAP" id="MF_01006">
    <property type="entry name" value="Undec_diphosphatase"/>
    <property type="match status" value="1"/>
</dbReference>
<evidence type="ECO:0000256" key="3">
    <source>
        <dbReference type="ARBA" id="ARBA00012374"/>
    </source>
</evidence>
<keyword evidence="6 17" id="KW-0812">Transmembrane</keyword>
<evidence type="ECO:0000256" key="11">
    <source>
        <dbReference type="ARBA" id="ARBA00023136"/>
    </source>
</evidence>
<reference evidence="18 19" key="1">
    <citation type="submission" date="2018-05" db="EMBL/GenBank/DDBJ databases">
        <authorList>
            <person name="Goeker M."/>
            <person name="Huntemann M."/>
            <person name="Clum A."/>
            <person name="Pillay M."/>
            <person name="Palaniappan K."/>
            <person name="Varghese N."/>
            <person name="Mikhailova N."/>
            <person name="Stamatis D."/>
            <person name="Reddy T."/>
            <person name="Daum C."/>
            <person name="Shapiro N."/>
            <person name="Ivanova N."/>
            <person name="Kyrpides N."/>
            <person name="Woyke T."/>
        </authorList>
    </citation>
    <scope>NUCLEOTIDE SEQUENCE [LARGE SCALE GENOMIC DNA]</scope>
    <source>
        <strain evidence="18 19">DSM 26524</strain>
    </source>
</reference>
<protein>
    <recommendedName>
        <fullName evidence="4 17">Undecaprenyl-diphosphatase</fullName>
        <ecNumber evidence="3 17">3.6.1.27</ecNumber>
    </recommendedName>
    <alternativeName>
        <fullName evidence="15 17">Bacitracin resistance protein</fullName>
    </alternativeName>
    <alternativeName>
        <fullName evidence="14 17">Undecaprenyl pyrophosphate phosphatase</fullName>
    </alternativeName>
</protein>
<comment type="similarity">
    <text evidence="2 17">Belongs to the UppP family.</text>
</comment>
<dbReference type="RefSeq" id="WP_109624449.1">
    <property type="nucleotide sequence ID" value="NZ_CABJAT010000001.1"/>
</dbReference>
<feature type="transmembrane region" description="Helical" evidence="17">
    <location>
        <begin position="237"/>
        <end position="258"/>
    </location>
</feature>
<keyword evidence="11 17" id="KW-0472">Membrane</keyword>
<evidence type="ECO:0000256" key="2">
    <source>
        <dbReference type="ARBA" id="ARBA00010621"/>
    </source>
</evidence>
<comment type="catalytic activity">
    <reaction evidence="16 17">
        <text>di-trans,octa-cis-undecaprenyl diphosphate + H2O = di-trans,octa-cis-undecaprenyl phosphate + phosphate + H(+)</text>
        <dbReference type="Rhea" id="RHEA:28094"/>
        <dbReference type="ChEBI" id="CHEBI:15377"/>
        <dbReference type="ChEBI" id="CHEBI:15378"/>
        <dbReference type="ChEBI" id="CHEBI:43474"/>
        <dbReference type="ChEBI" id="CHEBI:58405"/>
        <dbReference type="ChEBI" id="CHEBI:60392"/>
        <dbReference type="EC" id="3.6.1.27"/>
    </reaction>
</comment>
<evidence type="ECO:0000313" key="18">
    <source>
        <dbReference type="EMBL" id="PWJ79021.1"/>
    </source>
</evidence>
<dbReference type="GO" id="GO:0071555">
    <property type="term" value="P:cell wall organization"/>
    <property type="evidence" value="ECO:0007669"/>
    <property type="project" value="UniProtKB-KW"/>
</dbReference>
<keyword evidence="19" id="KW-1185">Reference proteome</keyword>
<comment type="function">
    <text evidence="17">Catalyzes the dephosphorylation of undecaprenyl diphosphate (UPP). Confers resistance to bacitracin.</text>
</comment>
<evidence type="ECO:0000256" key="1">
    <source>
        <dbReference type="ARBA" id="ARBA00004651"/>
    </source>
</evidence>
<evidence type="ECO:0000256" key="9">
    <source>
        <dbReference type="ARBA" id="ARBA00022984"/>
    </source>
</evidence>
<comment type="caution">
    <text evidence="18">The sequence shown here is derived from an EMBL/GenBank/DDBJ whole genome shotgun (WGS) entry which is preliminary data.</text>
</comment>
<sequence length="292" mass="31754">MSVLQSIFLGIVQGITEFLPVSSSGHLAILQNIFNINTEGGLLFDVMLHVGTLIAVCVVYWKDLWRMIREAVWICADLFHNLKTWLNNRKYDQALRYRKIVKNNYRKFVVLVILSTIPTGIIGYVGRHLVSVAGATLIVPGVCLILTGVLLIVADISEDGHKVPKDVSYSNGFIIGICQGISTLPGLSRSGTTIAACIMSGFDRKFAVKYSFIMSIPAILGAAVLELKDIGSEAVTPGLVGTYFAGAVAAGLVGYVCIKTMLVVVRKKKFKGFAIYCFIIGIMAIAGHFIIY</sequence>
<evidence type="ECO:0000256" key="17">
    <source>
        <dbReference type="HAMAP-Rule" id="MF_01006"/>
    </source>
</evidence>
<evidence type="ECO:0000256" key="10">
    <source>
        <dbReference type="ARBA" id="ARBA00022989"/>
    </source>
</evidence>
<evidence type="ECO:0000256" key="16">
    <source>
        <dbReference type="ARBA" id="ARBA00047594"/>
    </source>
</evidence>
<keyword evidence="12 17" id="KW-0046">Antibiotic resistance</keyword>
<evidence type="ECO:0000256" key="5">
    <source>
        <dbReference type="ARBA" id="ARBA00022475"/>
    </source>
</evidence>
<evidence type="ECO:0000256" key="4">
    <source>
        <dbReference type="ARBA" id="ARBA00021581"/>
    </source>
</evidence>
<dbReference type="PANTHER" id="PTHR30622:SF2">
    <property type="entry name" value="UNDECAPRENYL-DIPHOSPHATASE"/>
    <property type="match status" value="1"/>
</dbReference>
<dbReference type="GO" id="GO:0005886">
    <property type="term" value="C:plasma membrane"/>
    <property type="evidence" value="ECO:0007669"/>
    <property type="project" value="UniProtKB-SubCell"/>
</dbReference>
<keyword evidence="9 17" id="KW-0573">Peptidoglycan synthesis</keyword>
<feature type="transmembrane region" description="Helical" evidence="17">
    <location>
        <begin position="108"/>
        <end position="126"/>
    </location>
</feature>
<evidence type="ECO:0000256" key="14">
    <source>
        <dbReference type="ARBA" id="ARBA00032707"/>
    </source>
</evidence>
<evidence type="ECO:0000256" key="13">
    <source>
        <dbReference type="ARBA" id="ARBA00023316"/>
    </source>
</evidence>
<dbReference type="Proteomes" id="UP000245412">
    <property type="component" value="Unassembled WGS sequence"/>
</dbReference>
<feature type="transmembrane region" description="Helical" evidence="17">
    <location>
        <begin position="42"/>
        <end position="61"/>
    </location>
</feature>
<dbReference type="InterPro" id="IPR003824">
    <property type="entry name" value="UppP"/>
</dbReference>
<keyword evidence="13 17" id="KW-0961">Cell wall biogenesis/degradation</keyword>
<dbReference type="EMBL" id="QGGY01000001">
    <property type="protein sequence ID" value="PWJ79021.1"/>
    <property type="molecule type" value="Genomic_DNA"/>
</dbReference>
<proteinExistence type="inferred from homology"/>
<dbReference type="GO" id="GO:0050380">
    <property type="term" value="F:undecaprenyl-diphosphatase activity"/>
    <property type="evidence" value="ECO:0007669"/>
    <property type="project" value="UniProtKB-UniRule"/>
</dbReference>
<dbReference type="AlphaFoldDB" id="A0AB73TA56"/>
<evidence type="ECO:0000313" key="19">
    <source>
        <dbReference type="Proteomes" id="UP000245412"/>
    </source>
</evidence>
<keyword evidence="10 17" id="KW-1133">Transmembrane helix</keyword>
<feature type="transmembrane region" description="Helical" evidence="17">
    <location>
        <begin position="270"/>
        <end position="291"/>
    </location>
</feature>
<dbReference type="GO" id="GO:0008360">
    <property type="term" value="P:regulation of cell shape"/>
    <property type="evidence" value="ECO:0007669"/>
    <property type="project" value="UniProtKB-KW"/>
</dbReference>
<dbReference type="GO" id="GO:0046677">
    <property type="term" value="P:response to antibiotic"/>
    <property type="evidence" value="ECO:0007669"/>
    <property type="project" value="UniProtKB-UniRule"/>
</dbReference>
<keyword evidence="8 17" id="KW-0133">Cell shape</keyword>
<dbReference type="PANTHER" id="PTHR30622">
    <property type="entry name" value="UNDECAPRENYL-DIPHOSPHATASE"/>
    <property type="match status" value="1"/>
</dbReference>
<comment type="subcellular location">
    <subcellularLocation>
        <location evidence="1 17">Cell membrane</location>
        <topology evidence="1 17">Multi-pass membrane protein</topology>
    </subcellularLocation>
</comment>
<comment type="miscellaneous">
    <text evidence="17">Bacitracin is thought to be involved in the inhibition of peptidoglycan synthesis by sequestering undecaprenyl diphosphate, thereby reducing the pool of lipid carrier available.</text>
</comment>
<accession>A0AB73TA56</accession>
<evidence type="ECO:0000256" key="12">
    <source>
        <dbReference type="ARBA" id="ARBA00023251"/>
    </source>
</evidence>
<evidence type="ECO:0000256" key="7">
    <source>
        <dbReference type="ARBA" id="ARBA00022801"/>
    </source>
</evidence>
<evidence type="ECO:0000256" key="6">
    <source>
        <dbReference type="ARBA" id="ARBA00022692"/>
    </source>
</evidence>
<dbReference type="EC" id="3.6.1.27" evidence="3 17"/>
<feature type="transmembrane region" description="Helical" evidence="17">
    <location>
        <begin position="207"/>
        <end position="225"/>
    </location>
</feature>